<dbReference type="InterPro" id="IPR036046">
    <property type="entry name" value="Acylphosphatase-like_dom_sf"/>
</dbReference>
<dbReference type="SUPFAM" id="SSF54975">
    <property type="entry name" value="Acylphosphatase/BLUF domain-like"/>
    <property type="match status" value="1"/>
</dbReference>
<dbReference type="GO" id="GO:0071949">
    <property type="term" value="F:FAD binding"/>
    <property type="evidence" value="ECO:0007669"/>
    <property type="project" value="InterPro"/>
</dbReference>
<feature type="domain" description="BLUF" evidence="1">
    <location>
        <begin position="3"/>
        <end position="94"/>
    </location>
</feature>
<gene>
    <name evidence="2" type="ORF">I5U57_16210</name>
</gene>
<protein>
    <submittedName>
        <fullName evidence="2">BLUF domain-containing protein</fullName>
    </submittedName>
</protein>
<name>A0AA40XYX3_STEMA</name>
<dbReference type="EMBL" id="JADUNO010000070">
    <property type="protein sequence ID" value="MBH1640991.1"/>
    <property type="molecule type" value="Genomic_DNA"/>
</dbReference>
<evidence type="ECO:0000313" key="2">
    <source>
        <dbReference type="EMBL" id="MBH1640991.1"/>
    </source>
</evidence>
<comment type="caution">
    <text evidence="2">The sequence shown here is derived from an EMBL/GenBank/DDBJ whole genome shotgun (WGS) entry which is preliminary data.</text>
</comment>
<dbReference type="Pfam" id="PF04940">
    <property type="entry name" value="BLUF"/>
    <property type="match status" value="1"/>
</dbReference>
<reference evidence="2" key="1">
    <citation type="submission" date="2020-11" db="EMBL/GenBank/DDBJ databases">
        <title>Enhanced detection system for hospital associated transmission using whole genome sequencing surveillance.</title>
        <authorList>
            <person name="Harrison L.H."/>
            <person name="Van Tyne D."/>
            <person name="Marsh J.W."/>
            <person name="Griffith M.P."/>
            <person name="Snyder D.J."/>
            <person name="Cooper V.S."/>
            <person name="Mustapha M."/>
        </authorList>
    </citation>
    <scope>NUCLEOTIDE SEQUENCE</scope>
    <source>
        <strain evidence="2">STEN00092</strain>
    </source>
</reference>
<dbReference type="SMART" id="SM01034">
    <property type="entry name" value="BLUF"/>
    <property type="match status" value="1"/>
</dbReference>
<dbReference type="Proteomes" id="UP000616785">
    <property type="component" value="Unassembled WGS sequence"/>
</dbReference>
<dbReference type="GO" id="GO:0009882">
    <property type="term" value="F:blue light photoreceptor activity"/>
    <property type="evidence" value="ECO:0007669"/>
    <property type="project" value="InterPro"/>
</dbReference>
<evidence type="ECO:0000313" key="3">
    <source>
        <dbReference type="Proteomes" id="UP000616785"/>
    </source>
</evidence>
<dbReference type="InterPro" id="IPR007024">
    <property type="entry name" value="BLUF_domain"/>
</dbReference>
<dbReference type="Gene3D" id="3.30.70.100">
    <property type="match status" value="1"/>
</dbReference>
<dbReference type="PROSITE" id="PS50925">
    <property type="entry name" value="BLUF"/>
    <property type="match status" value="1"/>
</dbReference>
<organism evidence="2 3">
    <name type="scientific">Stenotrophomonas maltophilia</name>
    <name type="common">Pseudomonas maltophilia</name>
    <name type="synonym">Xanthomonas maltophilia</name>
    <dbReference type="NCBI Taxonomy" id="40324"/>
    <lineage>
        <taxon>Bacteria</taxon>
        <taxon>Pseudomonadati</taxon>
        <taxon>Pseudomonadota</taxon>
        <taxon>Gammaproteobacteria</taxon>
        <taxon>Lysobacterales</taxon>
        <taxon>Lysobacteraceae</taxon>
        <taxon>Stenotrophomonas</taxon>
        <taxon>Stenotrophomonas maltophilia group</taxon>
    </lineage>
</organism>
<dbReference type="AlphaFoldDB" id="A0AA40XYX3"/>
<sequence>MRNAAVAFVSALAVELAPDRLSALMADAARFNEAVGGIGVTLFDGSRFLSYMEGPVDGLSAAFPRATGATTPSDTVLLGRRSAGVRRFASSPMQCLMVAADELLLVARSDWNSFVQRMGGTTAAVTAMEHLAVLVELCQHACPPGDPRRAR</sequence>
<proteinExistence type="predicted"/>
<evidence type="ECO:0000259" key="1">
    <source>
        <dbReference type="PROSITE" id="PS50925"/>
    </source>
</evidence>
<accession>A0AA40XYX3</accession>